<evidence type="ECO:0000256" key="7">
    <source>
        <dbReference type="ARBA" id="ARBA00023180"/>
    </source>
</evidence>
<keyword evidence="6" id="KW-1015">Disulfide bond</keyword>
<evidence type="ECO:0000256" key="6">
    <source>
        <dbReference type="ARBA" id="ARBA00023157"/>
    </source>
</evidence>
<dbReference type="Proteomes" id="UP001428341">
    <property type="component" value="Unassembled WGS sequence"/>
</dbReference>
<feature type="transmembrane region" description="Helical" evidence="10">
    <location>
        <begin position="194"/>
        <end position="213"/>
    </location>
</feature>
<evidence type="ECO:0000256" key="2">
    <source>
        <dbReference type="ARBA" id="ARBA00009748"/>
    </source>
</evidence>
<dbReference type="AlphaFoldDB" id="A0AAP0QGZ7"/>
<evidence type="ECO:0000256" key="11">
    <source>
        <dbReference type="SAM" id="SignalP"/>
    </source>
</evidence>
<evidence type="ECO:0000256" key="3">
    <source>
        <dbReference type="ARBA" id="ARBA00022475"/>
    </source>
</evidence>
<evidence type="ECO:0000256" key="4">
    <source>
        <dbReference type="ARBA" id="ARBA00022622"/>
    </source>
</evidence>
<keyword evidence="8" id="KW-0449">Lipoprotein</keyword>
<keyword evidence="5 11" id="KW-0732">Signal</keyword>
<dbReference type="GO" id="GO:0098552">
    <property type="term" value="C:side of membrane"/>
    <property type="evidence" value="ECO:0007669"/>
    <property type="project" value="UniProtKB-KW"/>
</dbReference>
<accession>A0AAP0QGZ7</accession>
<sequence length="216" mass="21930">MELSLSVQRLVPFLVVALVLPVYGQINNPCTPTMLTTFTPCMNFLTNSSGSGTSPPSDCCGSLKNLTGNSLDCVCLIVTASVPFRVPINRTLAISLPRACNMPGVPVQCKSSGAPLPAPGPASLGPAPSPGESPAATPKAPVVPQPTPSGEAPESDTTPGLTPPSPPSPDVGSGSGTPTGTPGSRPDLTPSAAMPSYIFSPSLLLFVLGFVVLKYY</sequence>
<evidence type="ECO:0000256" key="1">
    <source>
        <dbReference type="ARBA" id="ARBA00004609"/>
    </source>
</evidence>
<keyword evidence="10" id="KW-0812">Transmembrane</keyword>
<keyword evidence="3" id="KW-1003">Cell membrane</keyword>
<gene>
    <name evidence="13" type="ORF">WN944_025762</name>
</gene>
<feature type="compositionally biased region" description="Low complexity" evidence="9">
    <location>
        <begin position="170"/>
        <end position="187"/>
    </location>
</feature>
<feature type="chain" id="PRO_5042844243" description="Bifunctional inhibitor/plant lipid transfer protein/seed storage helical domain-containing protein" evidence="11">
    <location>
        <begin position="25"/>
        <end position="216"/>
    </location>
</feature>
<dbReference type="SUPFAM" id="SSF47699">
    <property type="entry name" value="Bifunctional inhibitor/lipid-transfer protein/seed storage 2S albumin"/>
    <property type="match status" value="1"/>
</dbReference>
<comment type="similarity">
    <text evidence="2">Belongs to the plant LTP family.</text>
</comment>
<keyword evidence="10" id="KW-0472">Membrane</keyword>
<evidence type="ECO:0000256" key="8">
    <source>
        <dbReference type="ARBA" id="ARBA00023288"/>
    </source>
</evidence>
<evidence type="ECO:0000313" key="13">
    <source>
        <dbReference type="EMBL" id="KAK9182617.1"/>
    </source>
</evidence>
<feature type="region of interest" description="Disordered" evidence="9">
    <location>
        <begin position="116"/>
        <end position="188"/>
    </location>
</feature>
<evidence type="ECO:0000256" key="9">
    <source>
        <dbReference type="SAM" id="MobiDB-lite"/>
    </source>
</evidence>
<dbReference type="InterPro" id="IPR043325">
    <property type="entry name" value="LTSS"/>
</dbReference>
<evidence type="ECO:0000313" key="14">
    <source>
        <dbReference type="Proteomes" id="UP001428341"/>
    </source>
</evidence>
<comment type="caution">
    <text evidence="13">The sequence shown here is derived from an EMBL/GenBank/DDBJ whole genome shotgun (WGS) entry which is preliminary data.</text>
</comment>
<keyword evidence="10" id="KW-1133">Transmembrane helix</keyword>
<organism evidence="13 14">
    <name type="scientific">Citrus x changshan-huyou</name>
    <dbReference type="NCBI Taxonomy" id="2935761"/>
    <lineage>
        <taxon>Eukaryota</taxon>
        <taxon>Viridiplantae</taxon>
        <taxon>Streptophyta</taxon>
        <taxon>Embryophyta</taxon>
        <taxon>Tracheophyta</taxon>
        <taxon>Spermatophyta</taxon>
        <taxon>Magnoliopsida</taxon>
        <taxon>eudicotyledons</taxon>
        <taxon>Gunneridae</taxon>
        <taxon>Pentapetalae</taxon>
        <taxon>rosids</taxon>
        <taxon>malvids</taxon>
        <taxon>Sapindales</taxon>
        <taxon>Rutaceae</taxon>
        <taxon>Aurantioideae</taxon>
        <taxon>Citrus</taxon>
    </lineage>
</organism>
<keyword evidence="14" id="KW-1185">Reference proteome</keyword>
<evidence type="ECO:0000259" key="12">
    <source>
        <dbReference type="SMART" id="SM00499"/>
    </source>
</evidence>
<dbReference type="GO" id="GO:0005886">
    <property type="term" value="C:plasma membrane"/>
    <property type="evidence" value="ECO:0007669"/>
    <property type="project" value="UniProtKB-SubCell"/>
</dbReference>
<evidence type="ECO:0000256" key="10">
    <source>
        <dbReference type="SAM" id="Phobius"/>
    </source>
</evidence>
<feature type="signal peptide" evidence="11">
    <location>
        <begin position="1"/>
        <end position="24"/>
    </location>
</feature>
<dbReference type="Pfam" id="PF14368">
    <property type="entry name" value="LTP_2"/>
    <property type="match status" value="1"/>
</dbReference>
<feature type="compositionally biased region" description="Low complexity" evidence="9">
    <location>
        <begin position="116"/>
        <end position="136"/>
    </location>
</feature>
<proteinExistence type="inferred from homology"/>
<dbReference type="InterPro" id="IPR016140">
    <property type="entry name" value="Bifunc_inhib/LTP/seed_store"/>
</dbReference>
<comment type="subcellular location">
    <subcellularLocation>
        <location evidence="1">Cell membrane</location>
        <topology evidence="1">Lipid-anchor</topology>
        <topology evidence="1">GPI-anchor</topology>
    </subcellularLocation>
</comment>
<dbReference type="CDD" id="cd00010">
    <property type="entry name" value="AAI_LTSS"/>
    <property type="match status" value="1"/>
</dbReference>
<feature type="domain" description="Bifunctional inhibitor/plant lipid transfer protein/seed storage helical" evidence="12">
    <location>
        <begin position="30"/>
        <end position="109"/>
    </location>
</feature>
<name>A0AAP0QGZ7_9ROSI</name>
<dbReference type="SMART" id="SM00499">
    <property type="entry name" value="AAI"/>
    <property type="match status" value="1"/>
</dbReference>
<evidence type="ECO:0000256" key="5">
    <source>
        <dbReference type="ARBA" id="ARBA00022729"/>
    </source>
</evidence>
<protein>
    <recommendedName>
        <fullName evidence="12">Bifunctional inhibitor/plant lipid transfer protein/seed storage helical domain-containing protein</fullName>
    </recommendedName>
</protein>
<dbReference type="PANTHER" id="PTHR33044">
    <property type="entry name" value="BIFUNCTIONAL INHIBITOR/LIPID-TRANSFER PROTEIN/SEED STORAGE 2S ALBUMIN SUPERFAMILY PROTEIN-RELATED"/>
    <property type="match status" value="1"/>
</dbReference>
<reference evidence="13 14" key="1">
    <citation type="submission" date="2024-05" db="EMBL/GenBank/DDBJ databases">
        <title>Haplotype-resolved chromosome-level genome assembly of Huyou (Citrus changshanensis).</title>
        <authorList>
            <person name="Miao C."/>
            <person name="Chen W."/>
            <person name="Wu Y."/>
            <person name="Wang L."/>
            <person name="Zhao S."/>
            <person name="Grierson D."/>
            <person name="Xu C."/>
            <person name="Chen K."/>
        </authorList>
    </citation>
    <scope>NUCLEOTIDE SEQUENCE [LARGE SCALE GENOMIC DNA]</scope>
    <source>
        <strain evidence="13">01-14</strain>
        <tissue evidence="13">Leaf</tissue>
    </source>
</reference>
<dbReference type="Gene3D" id="1.10.110.10">
    <property type="entry name" value="Plant lipid-transfer and hydrophobic proteins"/>
    <property type="match status" value="1"/>
</dbReference>
<dbReference type="EMBL" id="JBCGBO010000024">
    <property type="protein sequence ID" value="KAK9182617.1"/>
    <property type="molecule type" value="Genomic_DNA"/>
</dbReference>
<dbReference type="InterPro" id="IPR036312">
    <property type="entry name" value="Bifun_inhib/LTP/seed_sf"/>
</dbReference>
<keyword evidence="4" id="KW-0336">GPI-anchor</keyword>
<keyword evidence="7" id="KW-0325">Glycoprotein</keyword>